<dbReference type="Gene3D" id="1.25.40.10">
    <property type="entry name" value="Tetratricopeptide repeat domain"/>
    <property type="match status" value="2"/>
</dbReference>
<protein>
    <submittedName>
        <fullName evidence="2">Cellulose biosynthesis protein BcsC</fullName>
    </submittedName>
</protein>
<dbReference type="SUPFAM" id="SSF48452">
    <property type="entry name" value="TPR-like"/>
    <property type="match status" value="1"/>
</dbReference>
<dbReference type="Pfam" id="PF13432">
    <property type="entry name" value="TPR_16"/>
    <property type="match status" value="1"/>
</dbReference>
<dbReference type="InterPro" id="IPR019734">
    <property type="entry name" value="TPR_rpt"/>
</dbReference>
<gene>
    <name evidence="2" type="ORF">CWM98_38215</name>
</gene>
<dbReference type="Pfam" id="PF14559">
    <property type="entry name" value="TPR_19"/>
    <property type="match status" value="1"/>
</dbReference>
<keyword evidence="1" id="KW-0802">TPR repeat</keyword>
<name>A0A2N5A388_KLEVA</name>
<reference evidence="2 3" key="2">
    <citation type="submission" date="2018-01" db="EMBL/GenBank/DDBJ databases">
        <title>Genomic study of Klebsiella pneumoniae.</title>
        <authorList>
            <person name="Yang Y."/>
            <person name="Bicalho R."/>
        </authorList>
    </citation>
    <scope>NUCLEOTIDE SEQUENCE [LARGE SCALE GENOMIC DNA]</scope>
    <source>
        <strain evidence="2 3">A5</strain>
    </source>
</reference>
<reference evidence="2 3" key="1">
    <citation type="submission" date="2017-11" db="EMBL/GenBank/DDBJ databases">
        <authorList>
            <person name="Han C.G."/>
        </authorList>
    </citation>
    <scope>NUCLEOTIDE SEQUENCE [LARGE SCALE GENOMIC DNA]</scope>
    <source>
        <strain evidence="2 3">A5</strain>
    </source>
</reference>
<sequence length="171" mass="18734">ADLQKAVQADSRDSDAVGALGQAYSQRGDRARAVAQLNKAIAMDPDSPNRGKWDSLLQTNRYWLLIKQGDNALKAGQLSQAQNYYAQAQRVDRTDSYAVLGLGDVAAARKESAAAERYYQQALRLDRGNNLAVRGLANLYRAESPEKASAWIAGLPPAQRRSIDDIERSLT</sequence>
<dbReference type="SMART" id="SM00028">
    <property type="entry name" value="TPR"/>
    <property type="match status" value="3"/>
</dbReference>
<evidence type="ECO:0000256" key="1">
    <source>
        <dbReference type="PROSITE-ProRule" id="PRU00339"/>
    </source>
</evidence>
<dbReference type="PANTHER" id="PTHR12558">
    <property type="entry name" value="CELL DIVISION CYCLE 16,23,27"/>
    <property type="match status" value="1"/>
</dbReference>
<feature type="non-terminal residue" evidence="2">
    <location>
        <position position="171"/>
    </location>
</feature>
<proteinExistence type="predicted"/>
<evidence type="ECO:0000313" key="3">
    <source>
        <dbReference type="Proteomes" id="UP000234473"/>
    </source>
</evidence>
<feature type="non-terminal residue" evidence="2">
    <location>
        <position position="1"/>
    </location>
</feature>
<organism evidence="2 3">
    <name type="scientific">Klebsiella variicola</name>
    <dbReference type="NCBI Taxonomy" id="244366"/>
    <lineage>
        <taxon>Bacteria</taxon>
        <taxon>Pseudomonadati</taxon>
        <taxon>Pseudomonadota</taxon>
        <taxon>Gammaproteobacteria</taxon>
        <taxon>Enterobacterales</taxon>
        <taxon>Enterobacteriaceae</taxon>
        <taxon>Klebsiella/Raoultella group</taxon>
        <taxon>Klebsiella</taxon>
        <taxon>Klebsiella pneumoniae complex</taxon>
    </lineage>
</organism>
<evidence type="ECO:0000313" key="2">
    <source>
        <dbReference type="EMBL" id="PLP34557.1"/>
    </source>
</evidence>
<dbReference type="PROSITE" id="PS50005">
    <property type="entry name" value="TPR"/>
    <property type="match status" value="1"/>
</dbReference>
<accession>A0A2N5A388</accession>
<dbReference type="PANTHER" id="PTHR12558:SF13">
    <property type="entry name" value="CELL DIVISION CYCLE PROTEIN 27 HOMOLOG"/>
    <property type="match status" value="1"/>
</dbReference>
<comment type="caution">
    <text evidence="2">The sequence shown here is derived from an EMBL/GenBank/DDBJ whole genome shotgun (WGS) entry which is preliminary data.</text>
</comment>
<dbReference type="AlphaFoldDB" id="A0A2N5A388"/>
<dbReference type="Proteomes" id="UP000234473">
    <property type="component" value="Unassembled WGS sequence"/>
</dbReference>
<feature type="repeat" description="TPR" evidence="1">
    <location>
        <begin position="14"/>
        <end position="47"/>
    </location>
</feature>
<dbReference type="InterPro" id="IPR011990">
    <property type="entry name" value="TPR-like_helical_dom_sf"/>
</dbReference>
<dbReference type="EMBL" id="PICB01003375">
    <property type="protein sequence ID" value="PLP34557.1"/>
    <property type="molecule type" value="Genomic_DNA"/>
</dbReference>